<dbReference type="SMART" id="SM00267">
    <property type="entry name" value="GGDEF"/>
    <property type="match status" value="1"/>
</dbReference>
<keyword evidence="4" id="KW-1185">Reference proteome</keyword>
<feature type="domain" description="GGDEF" evidence="2">
    <location>
        <begin position="199"/>
        <end position="335"/>
    </location>
</feature>
<dbReference type="SUPFAM" id="SSF55073">
    <property type="entry name" value="Nucleotide cyclase"/>
    <property type="match status" value="1"/>
</dbReference>
<protein>
    <submittedName>
        <fullName evidence="3">Diguanylate cyclase (GGDEF) domain-containing protein</fullName>
    </submittedName>
</protein>
<organism evidence="3 4">
    <name type="scientific">Acetoanaerobium noterae</name>
    <dbReference type="NCBI Taxonomy" id="745369"/>
    <lineage>
        <taxon>Bacteria</taxon>
        <taxon>Bacillati</taxon>
        <taxon>Bacillota</taxon>
        <taxon>Clostridia</taxon>
        <taxon>Peptostreptococcales</taxon>
        <taxon>Filifactoraceae</taxon>
        <taxon>Acetoanaerobium</taxon>
    </lineage>
</organism>
<name>A0A1T5B1Z4_9FIRM</name>
<dbReference type="EMBL" id="FUYN01000002">
    <property type="protein sequence ID" value="SKB41000.1"/>
    <property type="molecule type" value="Genomic_DNA"/>
</dbReference>
<dbReference type="OrthoDB" id="9804955at2"/>
<dbReference type="PANTHER" id="PTHR44757:SF2">
    <property type="entry name" value="BIOFILM ARCHITECTURE MAINTENANCE PROTEIN MBAA"/>
    <property type="match status" value="1"/>
</dbReference>
<sequence length="343" mass="40026">MDLTGFLLECDKNGQILNVYWNEPTYIVSPYQKRLTDLFSEDVKQDLEAMLVKSKDVSEMLYCSKNLELRSPKRQISVCFLASEKSILVHGIDVMELGIESSMPALKKMIYNFMKVLHMYDGKVITDNERIMRFQFEQIQKLNNDLLNTQRQLQKANAQLKRANEVLNNRLVKDALTGLVSRYQYREEIDMIIKTSPDKKGIFTFIDIDDFKRINDNFGHKVGDIYLKIFANRLSKLNFDNAIFMRISGDEFGVYIHGYEEVTDELIKFVWDEIESKILSSEFEINAIKHKIYCSAGMAVYAEDTNSVYELIDYADFAMYIAKKSGKNSYRRFNLEQYKSAKN</sequence>
<reference evidence="4" key="1">
    <citation type="submission" date="2017-02" db="EMBL/GenBank/DDBJ databases">
        <authorList>
            <person name="Varghese N."/>
            <person name="Submissions S."/>
        </authorList>
    </citation>
    <scope>NUCLEOTIDE SEQUENCE [LARGE SCALE GENOMIC DNA]</scope>
    <source>
        <strain evidence="4">ATCC 35199</strain>
    </source>
</reference>
<evidence type="ECO:0000256" key="1">
    <source>
        <dbReference type="SAM" id="Coils"/>
    </source>
</evidence>
<feature type="coiled-coil region" evidence="1">
    <location>
        <begin position="132"/>
        <end position="173"/>
    </location>
</feature>
<dbReference type="RefSeq" id="WP_159446409.1">
    <property type="nucleotide sequence ID" value="NZ_FUYN01000002.1"/>
</dbReference>
<dbReference type="NCBIfam" id="TIGR00254">
    <property type="entry name" value="GGDEF"/>
    <property type="match status" value="1"/>
</dbReference>
<dbReference type="PROSITE" id="PS50887">
    <property type="entry name" value="GGDEF"/>
    <property type="match status" value="1"/>
</dbReference>
<evidence type="ECO:0000313" key="3">
    <source>
        <dbReference type="EMBL" id="SKB41000.1"/>
    </source>
</evidence>
<evidence type="ECO:0000259" key="2">
    <source>
        <dbReference type="PROSITE" id="PS50887"/>
    </source>
</evidence>
<gene>
    <name evidence="3" type="ORF">SAMN02745120_1358</name>
</gene>
<dbReference type="InterPro" id="IPR052155">
    <property type="entry name" value="Biofilm_reg_signaling"/>
</dbReference>
<evidence type="ECO:0000313" key="4">
    <source>
        <dbReference type="Proteomes" id="UP000243406"/>
    </source>
</evidence>
<dbReference type="CDD" id="cd01949">
    <property type="entry name" value="GGDEF"/>
    <property type="match status" value="1"/>
</dbReference>
<dbReference type="InterPro" id="IPR000160">
    <property type="entry name" value="GGDEF_dom"/>
</dbReference>
<dbReference type="InterPro" id="IPR043128">
    <property type="entry name" value="Rev_trsase/Diguanyl_cyclase"/>
</dbReference>
<proteinExistence type="predicted"/>
<dbReference type="Gene3D" id="3.30.70.270">
    <property type="match status" value="1"/>
</dbReference>
<accession>A0A1T5B1Z4</accession>
<dbReference type="AlphaFoldDB" id="A0A1T5B1Z4"/>
<dbReference type="PANTHER" id="PTHR44757">
    <property type="entry name" value="DIGUANYLATE CYCLASE DGCP"/>
    <property type="match status" value="1"/>
</dbReference>
<dbReference type="Proteomes" id="UP000243406">
    <property type="component" value="Unassembled WGS sequence"/>
</dbReference>
<keyword evidence="1" id="KW-0175">Coiled coil</keyword>
<dbReference type="Pfam" id="PF00990">
    <property type="entry name" value="GGDEF"/>
    <property type="match status" value="1"/>
</dbReference>
<dbReference type="InterPro" id="IPR029787">
    <property type="entry name" value="Nucleotide_cyclase"/>
</dbReference>